<accession>A0A2R8AX32</accession>
<sequence length="123" mass="13309">MAVVMLMSTPAASGSLSGQVRMFATCTGRLSALMEHQWMFDGAASEATEARRAGFLDILDAVRDQAEAEGINGSTLLSWRIDAKMAQAELLQRATFARTPREKRMAEVTSQQLLTQCASLLVG</sequence>
<evidence type="ECO:0000313" key="2">
    <source>
        <dbReference type="Proteomes" id="UP000244904"/>
    </source>
</evidence>
<dbReference type="EMBL" id="OMOJ01000004">
    <property type="protein sequence ID" value="SPF80606.1"/>
    <property type="molecule type" value="Genomic_DNA"/>
</dbReference>
<dbReference type="Proteomes" id="UP000244904">
    <property type="component" value="Unassembled WGS sequence"/>
</dbReference>
<protein>
    <submittedName>
        <fullName evidence="1">Uncharacterized protein</fullName>
    </submittedName>
</protein>
<evidence type="ECO:0000313" key="1">
    <source>
        <dbReference type="EMBL" id="SPF80606.1"/>
    </source>
</evidence>
<proteinExistence type="predicted"/>
<dbReference type="AlphaFoldDB" id="A0A2R8AX32"/>
<gene>
    <name evidence="1" type="ORF">PRI8871_02416</name>
</gene>
<reference evidence="2" key="1">
    <citation type="submission" date="2018-03" db="EMBL/GenBank/DDBJ databases">
        <authorList>
            <person name="Rodrigo-Torres L."/>
            <person name="Arahal R. D."/>
            <person name="Lucena T."/>
        </authorList>
    </citation>
    <scope>NUCLEOTIDE SEQUENCE [LARGE SCALE GENOMIC DNA]</scope>
    <source>
        <strain evidence="2">CECT 8871</strain>
    </source>
</reference>
<keyword evidence="2" id="KW-1185">Reference proteome</keyword>
<organism evidence="1 2">
    <name type="scientific">Pseudoprimorskyibacter insulae</name>
    <dbReference type="NCBI Taxonomy" id="1695997"/>
    <lineage>
        <taxon>Bacteria</taxon>
        <taxon>Pseudomonadati</taxon>
        <taxon>Pseudomonadota</taxon>
        <taxon>Alphaproteobacteria</taxon>
        <taxon>Rhodobacterales</taxon>
        <taxon>Paracoccaceae</taxon>
        <taxon>Pseudoprimorskyibacter</taxon>
    </lineage>
</organism>
<name>A0A2R8AX32_9RHOB</name>